<feature type="transmembrane region" description="Helical" evidence="5">
    <location>
        <begin position="21"/>
        <end position="43"/>
    </location>
</feature>
<dbReference type="Pfam" id="PF07690">
    <property type="entry name" value="MFS_1"/>
    <property type="match status" value="1"/>
</dbReference>
<evidence type="ECO:0000256" key="4">
    <source>
        <dbReference type="ARBA" id="ARBA00023136"/>
    </source>
</evidence>
<evidence type="ECO:0000256" key="5">
    <source>
        <dbReference type="SAM" id="Phobius"/>
    </source>
</evidence>
<feature type="transmembrane region" description="Helical" evidence="5">
    <location>
        <begin position="341"/>
        <end position="361"/>
    </location>
</feature>
<feature type="transmembrane region" description="Helical" evidence="5">
    <location>
        <begin position="234"/>
        <end position="255"/>
    </location>
</feature>
<feature type="transmembrane region" description="Helical" evidence="5">
    <location>
        <begin position="86"/>
        <end position="105"/>
    </location>
</feature>
<evidence type="ECO:0000259" key="6">
    <source>
        <dbReference type="PROSITE" id="PS50850"/>
    </source>
</evidence>
<evidence type="ECO:0000313" key="7">
    <source>
        <dbReference type="EMBL" id="MFD1936793.1"/>
    </source>
</evidence>
<dbReference type="RefSeq" id="WP_379577397.1">
    <property type="nucleotide sequence ID" value="NZ_JBHUFV010000052.1"/>
</dbReference>
<keyword evidence="3 5" id="KW-1133">Transmembrane helix</keyword>
<feature type="transmembrane region" description="Helical" evidence="5">
    <location>
        <begin position="447"/>
        <end position="465"/>
    </location>
</feature>
<evidence type="ECO:0000313" key="8">
    <source>
        <dbReference type="Proteomes" id="UP001597368"/>
    </source>
</evidence>
<feature type="transmembrane region" description="Helical" evidence="5">
    <location>
        <begin position="208"/>
        <end position="228"/>
    </location>
</feature>
<keyword evidence="4 5" id="KW-0472">Membrane</keyword>
<evidence type="ECO:0000256" key="2">
    <source>
        <dbReference type="ARBA" id="ARBA00022692"/>
    </source>
</evidence>
<proteinExistence type="predicted"/>
<dbReference type="InterPro" id="IPR011701">
    <property type="entry name" value="MFS"/>
</dbReference>
<dbReference type="EMBL" id="JBHUFV010000052">
    <property type="protein sequence ID" value="MFD1936793.1"/>
    <property type="molecule type" value="Genomic_DNA"/>
</dbReference>
<organism evidence="7 8">
    <name type="scientific">Nonomuraea mangrovi</name>
    <dbReference type="NCBI Taxonomy" id="2316207"/>
    <lineage>
        <taxon>Bacteria</taxon>
        <taxon>Bacillati</taxon>
        <taxon>Actinomycetota</taxon>
        <taxon>Actinomycetes</taxon>
        <taxon>Streptosporangiales</taxon>
        <taxon>Streptosporangiaceae</taxon>
        <taxon>Nonomuraea</taxon>
    </lineage>
</organism>
<dbReference type="PANTHER" id="PTHR23501">
    <property type="entry name" value="MAJOR FACILITATOR SUPERFAMILY"/>
    <property type="match status" value="1"/>
</dbReference>
<evidence type="ECO:0000256" key="3">
    <source>
        <dbReference type="ARBA" id="ARBA00022989"/>
    </source>
</evidence>
<dbReference type="PRINTS" id="PR01036">
    <property type="entry name" value="TCRTETB"/>
</dbReference>
<feature type="transmembrane region" description="Helical" evidence="5">
    <location>
        <begin position="409"/>
        <end position="427"/>
    </location>
</feature>
<comment type="subcellular location">
    <subcellularLocation>
        <location evidence="1">Cell membrane</location>
        <topology evidence="1">Multi-pass membrane protein</topology>
    </subcellularLocation>
</comment>
<dbReference type="InterPro" id="IPR036259">
    <property type="entry name" value="MFS_trans_sf"/>
</dbReference>
<dbReference type="Proteomes" id="UP001597368">
    <property type="component" value="Unassembled WGS sequence"/>
</dbReference>
<keyword evidence="2 5" id="KW-0812">Transmembrane</keyword>
<dbReference type="PROSITE" id="PS50850">
    <property type="entry name" value="MFS"/>
    <property type="match status" value="1"/>
</dbReference>
<dbReference type="Gene3D" id="1.20.1250.20">
    <property type="entry name" value="MFS general substrate transporter like domains"/>
    <property type="match status" value="1"/>
</dbReference>
<dbReference type="PANTHER" id="PTHR23501:SF197">
    <property type="entry name" value="COMD"/>
    <property type="match status" value="1"/>
</dbReference>
<evidence type="ECO:0000256" key="1">
    <source>
        <dbReference type="ARBA" id="ARBA00004651"/>
    </source>
</evidence>
<comment type="caution">
    <text evidence="7">The sequence shown here is derived from an EMBL/GenBank/DDBJ whole genome shotgun (WGS) entry which is preliminary data.</text>
</comment>
<feature type="transmembrane region" description="Helical" evidence="5">
    <location>
        <begin position="111"/>
        <end position="132"/>
    </location>
</feature>
<keyword evidence="8" id="KW-1185">Reference proteome</keyword>
<feature type="transmembrane region" description="Helical" evidence="5">
    <location>
        <begin position="172"/>
        <end position="196"/>
    </location>
</feature>
<protein>
    <submittedName>
        <fullName evidence="7">MFS transporter</fullName>
    </submittedName>
</protein>
<feature type="transmembrane region" description="Helical" evidence="5">
    <location>
        <begin position="367"/>
        <end position="389"/>
    </location>
</feature>
<feature type="transmembrane region" description="Helical" evidence="5">
    <location>
        <begin position="55"/>
        <end position="74"/>
    </location>
</feature>
<name>A0ABW4T5T2_9ACTN</name>
<dbReference type="InterPro" id="IPR020846">
    <property type="entry name" value="MFS_dom"/>
</dbReference>
<reference evidence="8" key="1">
    <citation type="journal article" date="2019" name="Int. J. Syst. Evol. Microbiol.">
        <title>The Global Catalogue of Microorganisms (GCM) 10K type strain sequencing project: providing services to taxonomists for standard genome sequencing and annotation.</title>
        <authorList>
            <consortium name="The Broad Institute Genomics Platform"/>
            <consortium name="The Broad Institute Genome Sequencing Center for Infectious Disease"/>
            <person name="Wu L."/>
            <person name="Ma J."/>
        </authorList>
    </citation>
    <scope>NUCLEOTIDE SEQUENCE [LARGE SCALE GENOMIC DNA]</scope>
    <source>
        <strain evidence="8">ICMP 6774ER</strain>
    </source>
</reference>
<feature type="transmembrane region" description="Helical" evidence="5">
    <location>
        <begin position="144"/>
        <end position="166"/>
    </location>
</feature>
<dbReference type="SUPFAM" id="SSF103473">
    <property type="entry name" value="MFS general substrate transporter"/>
    <property type="match status" value="1"/>
</dbReference>
<feature type="domain" description="Major facilitator superfamily (MFS) profile" evidence="6">
    <location>
        <begin position="21"/>
        <end position="470"/>
    </location>
</feature>
<dbReference type="Gene3D" id="1.20.1720.10">
    <property type="entry name" value="Multidrug resistance protein D"/>
    <property type="match status" value="1"/>
</dbReference>
<sequence>MSSRSAAPAVGTAPAEPATTVVATLMAAVFLSLLDSQVVATALPRIIGDLGGLDAFAWITTGYLIAGSATAPVYGKLGDLFGRKRIFLISILVFLAGSAACGLASTMSQLIAFRLIQGVGSGGLFISVLAIIGEMFGPREGARYYGWLSLTFGAASLAGPTLGGLLTDLAGWRWIFLVNLPIGCVVIVIVATRLHLPAHSRSKARVDYLGVLLLISAIVSLNLLTTWAGTTHTWTSPVIVGLAAATALSSALFVLSQSHAADPIIPLRLFRDRTFTVVVAVGFIAGFVGLGIVNYLVLWLQTVLTIGLQASGHLLTAMMLGVVATSYTTTKLIARTGSYRWYPVAGMAVFAVAAALFATAGPATSPFLAAVYLLLFGIAGGLNTQALSLAARGTSSRADIGATQGTATLARQSGTALGVSFFAALMTSRLPYGAADAAAYADALRPVFIAVIPVALIGLVISLFLNTTLSV</sequence>
<accession>A0ABW4T5T2</accession>
<feature type="transmembrane region" description="Helical" evidence="5">
    <location>
        <begin position="275"/>
        <end position="298"/>
    </location>
</feature>
<feature type="transmembrane region" description="Helical" evidence="5">
    <location>
        <begin position="310"/>
        <end position="329"/>
    </location>
</feature>
<gene>
    <name evidence="7" type="ORF">ACFSKW_35525</name>
</gene>